<feature type="compositionally biased region" description="Polar residues" evidence="1">
    <location>
        <begin position="19"/>
        <end position="40"/>
    </location>
</feature>
<evidence type="ECO:0000256" key="1">
    <source>
        <dbReference type="SAM" id="MobiDB-lite"/>
    </source>
</evidence>
<protein>
    <submittedName>
        <fullName evidence="2">Uncharacterized protein</fullName>
    </submittedName>
</protein>
<dbReference type="EMBL" id="BJMD01000006">
    <property type="protein sequence ID" value="GEB18322.1"/>
    <property type="molecule type" value="Genomic_DNA"/>
</dbReference>
<comment type="caution">
    <text evidence="2">The sequence shown here is derived from an EMBL/GenBank/DDBJ whole genome shotgun (WGS) entry which is preliminary data.</text>
</comment>
<name>A0A4Y3N9J8_PAEAU</name>
<feature type="region of interest" description="Disordered" evidence="1">
    <location>
        <begin position="1"/>
        <end position="66"/>
    </location>
</feature>
<feature type="compositionally biased region" description="Low complexity" evidence="1">
    <location>
        <begin position="41"/>
        <end position="58"/>
    </location>
</feature>
<dbReference type="AlphaFoldDB" id="A0A4Y3N9J8"/>
<evidence type="ECO:0000313" key="2">
    <source>
        <dbReference type="EMBL" id="GEB18322.1"/>
    </source>
</evidence>
<dbReference type="Proteomes" id="UP000317715">
    <property type="component" value="Unassembled WGS sequence"/>
</dbReference>
<reference evidence="2 3" key="1">
    <citation type="submission" date="2019-06" db="EMBL/GenBank/DDBJ databases">
        <title>Whole genome shotgun sequence of Paenarthrobacter aurescens NBRC 12136.</title>
        <authorList>
            <person name="Hosoyama A."/>
            <person name="Uohara A."/>
            <person name="Ohji S."/>
            <person name="Ichikawa N."/>
        </authorList>
    </citation>
    <scope>NUCLEOTIDE SEQUENCE [LARGE SCALE GENOMIC DNA]</scope>
    <source>
        <strain evidence="2 3">NBRC 12136</strain>
    </source>
</reference>
<proteinExistence type="predicted"/>
<evidence type="ECO:0000313" key="3">
    <source>
        <dbReference type="Proteomes" id="UP000317715"/>
    </source>
</evidence>
<gene>
    <name evidence="2" type="ORF">AAU01_10770</name>
</gene>
<organism evidence="2 3">
    <name type="scientific">Paenarthrobacter aurescens</name>
    <name type="common">Arthrobacter aurescens</name>
    <dbReference type="NCBI Taxonomy" id="43663"/>
    <lineage>
        <taxon>Bacteria</taxon>
        <taxon>Bacillati</taxon>
        <taxon>Actinomycetota</taxon>
        <taxon>Actinomycetes</taxon>
        <taxon>Micrococcales</taxon>
        <taxon>Micrococcaceae</taxon>
        <taxon>Paenarthrobacter</taxon>
    </lineage>
</organism>
<sequence>MWGTSGVDGPDLMGRESCHSQSPDTISRAANRNGATNRTVANHNGAANRNGATNRNGAPLKVGLRRRPAASIVPDLTLDGLRGHRTDNLSM</sequence>
<accession>A0A4Y3N9J8</accession>
<keyword evidence="3" id="KW-1185">Reference proteome</keyword>